<keyword evidence="3" id="KW-1185">Reference proteome</keyword>
<protein>
    <submittedName>
        <fullName evidence="2">Uncharacterized protein</fullName>
    </submittedName>
</protein>
<sequence>MQLALQFLRIIEFSFASPSACKLNCSLSKEGRKNDMADVSGPRREGKSGVNRRLGQATSYPPEKTPKRDTNLSRRSPSSPWPKGDVEHLLKPTLLRWKQQRLHMVLIYSLHRHWRVEEMEDQMPESRRRRPYSKGDSSHIFRMFQPAAI</sequence>
<evidence type="ECO:0000313" key="2">
    <source>
        <dbReference type="EMBL" id="KAL2860974.1"/>
    </source>
</evidence>
<comment type="caution">
    <text evidence="2">The sequence shown here is derived from an EMBL/GenBank/DDBJ whole genome shotgun (WGS) entry which is preliminary data.</text>
</comment>
<reference evidence="2 3" key="1">
    <citation type="submission" date="2024-07" db="EMBL/GenBank/DDBJ databases">
        <title>Section-level genome sequencing and comparative genomics of Aspergillus sections Usti and Cavernicolus.</title>
        <authorList>
            <consortium name="Lawrence Berkeley National Laboratory"/>
            <person name="Nybo J.L."/>
            <person name="Vesth T.C."/>
            <person name="Theobald S."/>
            <person name="Frisvad J.C."/>
            <person name="Larsen T.O."/>
            <person name="Kjaerboelling I."/>
            <person name="Rothschild-Mancinelli K."/>
            <person name="Lyhne E.K."/>
            <person name="Kogle M.E."/>
            <person name="Barry K."/>
            <person name="Clum A."/>
            <person name="Na H."/>
            <person name="Ledsgaard L."/>
            <person name="Lin J."/>
            <person name="Lipzen A."/>
            <person name="Kuo A."/>
            <person name="Riley R."/>
            <person name="Mondo S."/>
            <person name="Labutti K."/>
            <person name="Haridas S."/>
            <person name="Pangalinan J."/>
            <person name="Salamov A.A."/>
            <person name="Simmons B.A."/>
            <person name="Magnuson J.K."/>
            <person name="Chen J."/>
            <person name="Drula E."/>
            <person name="Henrissat B."/>
            <person name="Wiebenga A."/>
            <person name="Lubbers R.J."/>
            <person name="Gomes A.C."/>
            <person name="Macurrencykelacurrency M.R."/>
            <person name="Stajich J."/>
            <person name="Grigoriev I.V."/>
            <person name="Mortensen U.H."/>
            <person name="De Vries R.P."/>
            <person name="Baker S.E."/>
            <person name="Andersen M.R."/>
        </authorList>
    </citation>
    <scope>NUCLEOTIDE SEQUENCE [LARGE SCALE GENOMIC DNA]</scope>
    <source>
        <strain evidence="2 3">CBS 449.75</strain>
    </source>
</reference>
<organism evidence="2 3">
    <name type="scientific">Aspergillus lucknowensis</name>
    <dbReference type="NCBI Taxonomy" id="176173"/>
    <lineage>
        <taxon>Eukaryota</taxon>
        <taxon>Fungi</taxon>
        <taxon>Dikarya</taxon>
        <taxon>Ascomycota</taxon>
        <taxon>Pezizomycotina</taxon>
        <taxon>Eurotiomycetes</taxon>
        <taxon>Eurotiomycetidae</taxon>
        <taxon>Eurotiales</taxon>
        <taxon>Aspergillaceae</taxon>
        <taxon>Aspergillus</taxon>
        <taxon>Aspergillus subgen. Nidulantes</taxon>
    </lineage>
</organism>
<dbReference type="Proteomes" id="UP001610432">
    <property type="component" value="Unassembled WGS sequence"/>
</dbReference>
<dbReference type="RefSeq" id="XP_070880868.1">
    <property type="nucleotide sequence ID" value="XM_071027263.1"/>
</dbReference>
<name>A0ABR4L8Y4_9EURO</name>
<dbReference type="EMBL" id="JBFXLQ010000078">
    <property type="protein sequence ID" value="KAL2860974.1"/>
    <property type="molecule type" value="Genomic_DNA"/>
</dbReference>
<gene>
    <name evidence="2" type="ORF">BJX67DRAFT_317904</name>
</gene>
<accession>A0ABR4L8Y4</accession>
<feature type="compositionally biased region" description="Basic and acidic residues" evidence="1">
    <location>
        <begin position="32"/>
        <end position="47"/>
    </location>
</feature>
<dbReference type="GeneID" id="98142335"/>
<evidence type="ECO:0000256" key="1">
    <source>
        <dbReference type="SAM" id="MobiDB-lite"/>
    </source>
</evidence>
<feature type="region of interest" description="Disordered" evidence="1">
    <location>
        <begin position="32"/>
        <end position="85"/>
    </location>
</feature>
<proteinExistence type="predicted"/>
<evidence type="ECO:0000313" key="3">
    <source>
        <dbReference type="Proteomes" id="UP001610432"/>
    </source>
</evidence>